<feature type="transmembrane region" description="Helical" evidence="5">
    <location>
        <begin position="348"/>
        <end position="368"/>
    </location>
</feature>
<evidence type="ECO:0000256" key="4">
    <source>
        <dbReference type="ARBA" id="ARBA00023136"/>
    </source>
</evidence>
<comment type="caution">
    <text evidence="7">The sequence shown here is derived from an EMBL/GenBank/DDBJ whole genome shotgun (WGS) entry which is preliminary data.</text>
</comment>
<protein>
    <recommendedName>
        <fullName evidence="6">Major facilitator superfamily (MFS) profile domain-containing protein</fullName>
    </recommendedName>
</protein>
<feature type="transmembrane region" description="Helical" evidence="5">
    <location>
        <begin position="76"/>
        <end position="96"/>
    </location>
</feature>
<dbReference type="Proteomes" id="UP000648187">
    <property type="component" value="Unassembled WGS sequence"/>
</dbReference>
<proteinExistence type="predicted"/>
<dbReference type="Gene3D" id="1.20.1250.20">
    <property type="entry name" value="MFS general substrate transporter like domains"/>
    <property type="match status" value="1"/>
</dbReference>
<evidence type="ECO:0000313" key="7">
    <source>
        <dbReference type="EMBL" id="KAF9412576.1"/>
    </source>
</evidence>
<keyword evidence="2 5" id="KW-0812">Transmembrane</keyword>
<evidence type="ECO:0000259" key="6">
    <source>
        <dbReference type="PROSITE" id="PS50850"/>
    </source>
</evidence>
<feature type="transmembrane region" description="Helical" evidence="5">
    <location>
        <begin position="416"/>
        <end position="433"/>
    </location>
</feature>
<feature type="transmembrane region" description="Helical" evidence="5">
    <location>
        <begin position="317"/>
        <end position="336"/>
    </location>
</feature>
<dbReference type="GO" id="GO:0016020">
    <property type="term" value="C:membrane"/>
    <property type="evidence" value="ECO:0007669"/>
    <property type="project" value="UniProtKB-SubCell"/>
</dbReference>
<keyword evidence="3 5" id="KW-1133">Transmembrane helix</keyword>
<feature type="transmembrane region" description="Helical" evidence="5">
    <location>
        <begin position="380"/>
        <end position="404"/>
    </location>
</feature>
<dbReference type="InterPro" id="IPR050549">
    <property type="entry name" value="MFS_Trehalose_Transporter"/>
</dbReference>
<dbReference type="SUPFAM" id="SSF103473">
    <property type="entry name" value="MFS general substrate transporter"/>
    <property type="match status" value="1"/>
</dbReference>
<feature type="transmembrane region" description="Helical" evidence="5">
    <location>
        <begin position="161"/>
        <end position="183"/>
    </location>
</feature>
<dbReference type="EMBL" id="JACKWZ010000184">
    <property type="protein sequence ID" value="KAF9412576.1"/>
    <property type="molecule type" value="Genomic_DNA"/>
</dbReference>
<dbReference type="InterPro" id="IPR005828">
    <property type="entry name" value="MFS_sugar_transport-like"/>
</dbReference>
<evidence type="ECO:0000256" key="1">
    <source>
        <dbReference type="ARBA" id="ARBA00004141"/>
    </source>
</evidence>
<reference evidence="7" key="1">
    <citation type="submission" date="2020-08" db="EMBL/GenBank/DDBJ databases">
        <title>Spodoptera exigua strain:BAW_Kor-Di-RS1 Genome sequencing and assembly.</title>
        <authorList>
            <person name="Kim J."/>
            <person name="Nam H.Y."/>
            <person name="Kwon M."/>
            <person name="Choi J.H."/>
            <person name="Cho S.R."/>
            <person name="Kim G.-H."/>
        </authorList>
    </citation>
    <scope>NUCLEOTIDE SEQUENCE</scope>
    <source>
        <strain evidence="7">BAW_Kor-Di-RS1</strain>
        <tissue evidence="7">Whole-body</tissue>
    </source>
</reference>
<evidence type="ECO:0000313" key="8">
    <source>
        <dbReference type="Proteomes" id="UP000648187"/>
    </source>
</evidence>
<dbReference type="PANTHER" id="PTHR48021">
    <property type="match status" value="1"/>
</dbReference>
<dbReference type="PANTHER" id="PTHR48021:SF68">
    <property type="entry name" value="MAJOR FACILITATOR SUPERFAMILY (MFS) PROFILE DOMAIN-CONTAINING PROTEIN"/>
    <property type="match status" value="1"/>
</dbReference>
<keyword evidence="8" id="KW-1185">Reference proteome</keyword>
<feature type="transmembrane region" description="Helical" evidence="5">
    <location>
        <begin position="283"/>
        <end position="305"/>
    </location>
</feature>
<dbReference type="AlphaFoldDB" id="A0A835G9V3"/>
<organism evidence="7 8">
    <name type="scientific">Spodoptera exigua</name>
    <name type="common">Beet armyworm</name>
    <name type="synonym">Noctua fulgens</name>
    <dbReference type="NCBI Taxonomy" id="7107"/>
    <lineage>
        <taxon>Eukaryota</taxon>
        <taxon>Metazoa</taxon>
        <taxon>Ecdysozoa</taxon>
        <taxon>Arthropoda</taxon>
        <taxon>Hexapoda</taxon>
        <taxon>Insecta</taxon>
        <taxon>Pterygota</taxon>
        <taxon>Neoptera</taxon>
        <taxon>Endopterygota</taxon>
        <taxon>Lepidoptera</taxon>
        <taxon>Glossata</taxon>
        <taxon>Ditrysia</taxon>
        <taxon>Noctuoidea</taxon>
        <taxon>Noctuidae</taxon>
        <taxon>Amphipyrinae</taxon>
        <taxon>Spodoptera</taxon>
    </lineage>
</organism>
<feature type="transmembrane region" description="Helical" evidence="5">
    <location>
        <begin position="32"/>
        <end position="56"/>
    </location>
</feature>
<evidence type="ECO:0000256" key="2">
    <source>
        <dbReference type="ARBA" id="ARBA00022692"/>
    </source>
</evidence>
<evidence type="ECO:0000256" key="5">
    <source>
        <dbReference type="SAM" id="Phobius"/>
    </source>
</evidence>
<comment type="subcellular location">
    <subcellularLocation>
        <location evidence="1">Membrane</location>
        <topology evidence="1">Multi-pass membrane protein</topology>
    </subcellularLocation>
</comment>
<feature type="transmembrane region" description="Helical" evidence="5">
    <location>
        <begin position="445"/>
        <end position="467"/>
    </location>
</feature>
<feature type="transmembrane region" description="Helical" evidence="5">
    <location>
        <begin position="189"/>
        <end position="207"/>
    </location>
</feature>
<feature type="transmembrane region" description="Helical" evidence="5">
    <location>
        <begin position="128"/>
        <end position="149"/>
    </location>
</feature>
<dbReference type="GO" id="GO:0022857">
    <property type="term" value="F:transmembrane transporter activity"/>
    <property type="evidence" value="ECO:0007669"/>
    <property type="project" value="InterPro"/>
</dbReference>
<dbReference type="Pfam" id="PF00083">
    <property type="entry name" value="Sugar_tr"/>
    <property type="match status" value="1"/>
</dbReference>
<feature type="transmembrane region" description="Helical" evidence="5">
    <location>
        <begin position="103"/>
        <end position="122"/>
    </location>
</feature>
<gene>
    <name evidence="7" type="ORF">HW555_008939</name>
</gene>
<dbReference type="InterPro" id="IPR020846">
    <property type="entry name" value="MFS_dom"/>
</dbReference>
<dbReference type="InterPro" id="IPR036259">
    <property type="entry name" value="MFS_trans_sf"/>
</dbReference>
<dbReference type="PROSITE" id="PS50850">
    <property type="entry name" value="MFS"/>
    <property type="match status" value="1"/>
</dbReference>
<keyword evidence="4 5" id="KW-0472">Membrane</keyword>
<sequence>MEKCNYKEIPNNNEPFVKLKTSSDWKPFLKQLLICSGVWTSVFLYGLSVGAPTVFIPQIRKEANNTEIITTEMASWMTSAFGFSGFPFVMILTILTKFLGRKIPFVIAVLDSLVAFIVLYFSTNVTQILISQLMQGLFCASHTSITIMIMTEYISPKYRGIFLTAKTATFYWGVWASNTIGTFFHWKNIPLFGIIFSMYTLLTLMIWPESPYWLASRGRFEECAASHRSLKGCDEESEKELEALINSQRQYLASSLTNKQSVTRHITGFFKIITSKGFCKPTALSILTGLLAFCSGKLVFALYAVDILKKVTNNESTAYIAMLIIDGFTVVSMYAGCALAKHLKRRTLLLGASTVGAVFLFILSIYLYCIKLKVIPENQYVTIGLFVAFTIAVSCGPLSVSISVYGELIPIRSRNLSVCIIALTGKLITGMSLKMAPFAFKTFGVHGTCLMFAIFSVITIATLYKYLPETKNKTLQQINDQIMGVKPNTRQITGKLINDDKDV</sequence>
<evidence type="ECO:0000256" key="3">
    <source>
        <dbReference type="ARBA" id="ARBA00022989"/>
    </source>
</evidence>
<accession>A0A835G9V3</accession>
<name>A0A835G9V3_SPOEX</name>
<feature type="domain" description="Major facilitator superfamily (MFS) profile" evidence="6">
    <location>
        <begin position="34"/>
        <end position="471"/>
    </location>
</feature>